<accession>A0A4R8WAV9</accession>
<dbReference type="InterPro" id="IPR011004">
    <property type="entry name" value="Trimer_LpxA-like_sf"/>
</dbReference>
<protein>
    <submittedName>
        <fullName evidence="6">Acetyltransferase</fullName>
    </submittedName>
</protein>
<proteinExistence type="predicted"/>
<evidence type="ECO:0000256" key="5">
    <source>
        <dbReference type="SAM" id="MobiDB-lite"/>
    </source>
</evidence>
<keyword evidence="1 6" id="KW-0808">Transferase</keyword>
<dbReference type="Gene3D" id="2.160.10.10">
    <property type="entry name" value="Hexapeptide repeat proteins"/>
    <property type="match status" value="1"/>
</dbReference>
<keyword evidence="2" id="KW-0677">Repeat</keyword>
<dbReference type="PANTHER" id="PTHR43300:SF7">
    <property type="entry name" value="UDP-N-ACETYLBACILLOSAMINE N-ACETYLTRANSFERASE"/>
    <property type="match status" value="1"/>
</dbReference>
<dbReference type="GO" id="GO:0016740">
    <property type="term" value="F:transferase activity"/>
    <property type="evidence" value="ECO:0007669"/>
    <property type="project" value="UniProtKB-KW"/>
</dbReference>
<dbReference type="PROSITE" id="PS00101">
    <property type="entry name" value="HEXAPEP_TRANSFERASES"/>
    <property type="match status" value="1"/>
</dbReference>
<sequence>MKDLLLLAASGLAREILADLGDAYRPVGILDDDSTRHGGRLAGIPILGGIDRAALHGADLLVCVGSGQGRRRLVERLAGLGVGDDRYATFVSSAAHVPTGNRVGVGSIVLAGVVLTANVSVGRHVVVMPNVTLTHDNVVDDFVTIAAGVSLGGAVVLREASYIGMNASVRQGVEVGRGATVGMGAVVLQNVPAGETWLNVPARPISRRPTPDSPVDSPRAVGSGAWS</sequence>
<dbReference type="EMBL" id="SOFM01000029">
    <property type="protein sequence ID" value="TFC03097.1"/>
    <property type="molecule type" value="Genomic_DNA"/>
</dbReference>
<evidence type="ECO:0000256" key="4">
    <source>
        <dbReference type="PIRSR" id="PIRSR620019-2"/>
    </source>
</evidence>
<feature type="active site" description="Proton acceptor" evidence="3">
    <location>
        <position position="135"/>
    </location>
</feature>
<evidence type="ECO:0000313" key="6">
    <source>
        <dbReference type="EMBL" id="TFC03097.1"/>
    </source>
</evidence>
<evidence type="ECO:0000256" key="1">
    <source>
        <dbReference type="ARBA" id="ARBA00022679"/>
    </source>
</evidence>
<evidence type="ECO:0000256" key="3">
    <source>
        <dbReference type="PIRSR" id="PIRSR620019-1"/>
    </source>
</evidence>
<dbReference type="PANTHER" id="PTHR43300">
    <property type="entry name" value="ACETYLTRANSFERASE"/>
    <property type="match status" value="1"/>
</dbReference>
<feature type="region of interest" description="Disordered" evidence="5">
    <location>
        <begin position="202"/>
        <end position="227"/>
    </location>
</feature>
<dbReference type="NCBIfam" id="TIGR03570">
    <property type="entry name" value="NeuD_NnaD"/>
    <property type="match status" value="1"/>
</dbReference>
<dbReference type="AlphaFoldDB" id="A0A4R8WAV9"/>
<dbReference type="InterPro" id="IPR050179">
    <property type="entry name" value="Trans_hexapeptide_repeat"/>
</dbReference>
<evidence type="ECO:0000313" key="7">
    <source>
        <dbReference type="Proteomes" id="UP000297643"/>
    </source>
</evidence>
<feature type="binding site" evidence="4">
    <location>
        <position position="65"/>
    </location>
    <ligand>
        <name>substrate</name>
    </ligand>
</feature>
<dbReference type="Proteomes" id="UP000297643">
    <property type="component" value="Unassembled WGS sequence"/>
</dbReference>
<keyword evidence="7" id="KW-1185">Reference proteome</keyword>
<gene>
    <name evidence="6" type="ORF">E3O32_10810</name>
</gene>
<comment type="caution">
    <text evidence="6">The sequence shown here is derived from an EMBL/GenBank/DDBJ whole genome shotgun (WGS) entry which is preliminary data.</text>
</comment>
<name>A0A4R8WAV9_9MICO</name>
<evidence type="ECO:0000256" key="2">
    <source>
        <dbReference type="ARBA" id="ARBA00022737"/>
    </source>
</evidence>
<reference evidence="6 7" key="1">
    <citation type="submission" date="2019-03" db="EMBL/GenBank/DDBJ databases">
        <title>Genomics of glacier-inhabiting Cryobacterium strains.</title>
        <authorList>
            <person name="Liu Q."/>
            <person name="Xin Y.-H."/>
        </authorList>
    </citation>
    <scope>NUCLEOTIDE SEQUENCE [LARGE SCALE GENOMIC DNA]</scope>
    <source>
        <strain evidence="6 7">RHLT2-21</strain>
    </source>
</reference>
<organism evidence="6 7">
    <name type="scientific">Cryobacterium mannosilyticum</name>
    <dbReference type="NCBI Taxonomy" id="1259190"/>
    <lineage>
        <taxon>Bacteria</taxon>
        <taxon>Bacillati</taxon>
        <taxon>Actinomycetota</taxon>
        <taxon>Actinomycetes</taxon>
        <taxon>Micrococcales</taxon>
        <taxon>Microbacteriaceae</taxon>
        <taxon>Cryobacterium</taxon>
    </lineage>
</organism>
<dbReference type="RefSeq" id="WP_134509382.1">
    <property type="nucleotide sequence ID" value="NZ_SOFM01000029.1"/>
</dbReference>
<dbReference type="InterPro" id="IPR020019">
    <property type="entry name" value="AcTrfase_PglD-like"/>
</dbReference>
<dbReference type="Gene3D" id="3.40.50.20">
    <property type="match status" value="1"/>
</dbReference>
<feature type="site" description="Increases basicity of active site His" evidence="3">
    <location>
        <position position="136"/>
    </location>
</feature>
<dbReference type="SUPFAM" id="SSF51161">
    <property type="entry name" value="Trimeric LpxA-like enzymes"/>
    <property type="match status" value="1"/>
</dbReference>
<dbReference type="InterPro" id="IPR018357">
    <property type="entry name" value="Hexapep_transf_CS"/>
</dbReference>
<dbReference type="CDD" id="cd03360">
    <property type="entry name" value="LbH_AT_putative"/>
    <property type="match status" value="1"/>
</dbReference>